<dbReference type="SMART" id="SM00363">
    <property type="entry name" value="S4"/>
    <property type="match status" value="1"/>
</dbReference>
<dbReference type="GO" id="GO:0043023">
    <property type="term" value="F:ribosomal large subunit binding"/>
    <property type="evidence" value="ECO:0007669"/>
    <property type="project" value="InterPro"/>
</dbReference>
<evidence type="ECO:0000256" key="2">
    <source>
        <dbReference type="ARBA" id="ARBA00022884"/>
    </source>
</evidence>
<dbReference type="PIRSF" id="PIRSF016821">
    <property type="entry name" value="HSP15"/>
    <property type="match status" value="1"/>
</dbReference>
<dbReference type="Pfam" id="PF01479">
    <property type="entry name" value="S4"/>
    <property type="match status" value="1"/>
</dbReference>
<dbReference type="AlphaFoldDB" id="A0A930YVC5"/>
<gene>
    <name evidence="7" type="ORF">IC612_04575</name>
</gene>
<accession>A0A930YVC5</accession>
<proteinExistence type="inferred from homology"/>
<keyword evidence="3" id="KW-0238">DNA-binding</keyword>
<feature type="region of interest" description="Disordered" evidence="5">
    <location>
        <begin position="102"/>
        <end position="131"/>
    </location>
</feature>
<dbReference type="GO" id="GO:0003677">
    <property type="term" value="F:DNA binding"/>
    <property type="evidence" value="ECO:0007669"/>
    <property type="project" value="UniProtKB-KW"/>
</dbReference>
<dbReference type="InterPro" id="IPR025708">
    <property type="entry name" value="HSP15"/>
</dbReference>
<organism evidence="7 8">
    <name type="scientific">Planobacterium oryzisoli</name>
    <dbReference type="NCBI Taxonomy" id="2771435"/>
    <lineage>
        <taxon>Bacteria</taxon>
        <taxon>Pseudomonadati</taxon>
        <taxon>Bacteroidota</taxon>
        <taxon>Flavobacteriia</taxon>
        <taxon>Flavobacteriales</taxon>
        <taxon>Weeksellaceae</taxon>
        <taxon>Chryseobacterium group</taxon>
        <taxon>Chryseobacterium</taxon>
    </lineage>
</organism>
<feature type="compositionally biased region" description="Basic and acidic residues" evidence="5">
    <location>
        <begin position="106"/>
        <end position="116"/>
    </location>
</feature>
<dbReference type="InterPro" id="IPR036986">
    <property type="entry name" value="S4_RNA-bd_sf"/>
</dbReference>
<dbReference type="PROSITE" id="PS50889">
    <property type="entry name" value="S4"/>
    <property type="match status" value="1"/>
</dbReference>
<dbReference type="GO" id="GO:0034605">
    <property type="term" value="P:cellular response to heat"/>
    <property type="evidence" value="ECO:0007669"/>
    <property type="project" value="InterPro"/>
</dbReference>
<name>A0A930YVC5_9FLAO</name>
<sequence>MRIDKYLWSIRLYKTRTLAAEEIKKGRVSVEGRTVKASKEVKEGEILQVRKNQINYQIKVLGVPKSRVGAKLVADYAKDLTDPLQYETLKLRRMEQGYYRALGEGRPTKKDRREIEDFTAPSPGIIGEENLGEDYWESFFSGEQDPQD</sequence>
<evidence type="ECO:0000313" key="8">
    <source>
        <dbReference type="Proteomes" id="UP000694480"/>
    </source>
</evidence>
<dbReference type="RefSeq" id="WP_194738997.1">
    <property type="nucleotide sequence ID" value="NZ_JADKYY010000004.1"/>
</dbReference>
<dbReference type="Gene3D" id="3.10.290.10">
    <property type="entry name" value="RNA-binding S4 domain"/>
    <property type="match status" value="1"/>
</dbReference>
<evidence type="ECO:0000256" key="4">
    <source>
        <dbReference type="PROSITE-ProRule" id="PRU00182"/>
    </source>
</evidence>
<dbReference type="SUPFAM" id="SSF55174">
    <property type="entry name" value="Alpha-L RNA-binding motif"/>
    <property type="match status" value="1"/>
</dbReference>
<comment type="caution">
    <text evidence="7">The sequence shown here is derived from an EMBL/GenBank/DDBJ whole genome shotgun (WGS) entry which is preliminary data.</text>
</comment>
<keyword evidence="8" id="KW-1185">Reference proteome</keyword>
<evidence type="ECO:0000256" key="5">
    <source>
        <dbReference type="SAM" id="MobiDB-lite"/>
    </source>
</evidence>
<evidence type="ECO:0000256" key="1">
    <source>
        <dbReference type="ARBA" id="ARBA00008396"/>
    </source>
</evidence>
<evidence type="ECO:0000256" key="3">
    <source>
        <dbReference type="ARBA" id="ARBA00023125"/>
    </source>
</evidence>
<keyword evidence="2 4" id="KW-0694">RNA-binding</keyword>
<dbReference type="EMBL" id="JADKYY010000004">
    <property type="protein sequence ID" value="MBF5027073.1"/>
    <property type="molecule type" value="Genomic_DNA"/>
</dbReference>
<dbReference type="CDD" id="cd00165">
    <property type="entry name" value="S4"/>
    <property type="match status" value="1"/>
</dbReference>
<dbReference type="InterPro" id="IPR002942">
    <property type="entry name" value="S4_RNA-bd"/>
</dbReference>
<dbReference type="GO" id="GO:0003727">
    <property type="term" value="F:single-stranded RNA binding"/>
    <property type="evidence" value="ECO:0007669"/>
    <property type="project" value="InterPro"/>
</dbReference>
<comment type="similarity">
    <text evidence="1">Belongs to the HSP15 family.</text>
</comment>
<reference evidence="7" key="1">
    <citation type="submission" date="2020-11" db="EMBL/GenBank/DDBJ databases">
        <title>Genome seq and assembly of Planobacterium sp.</title>
        <authorList>
            <person name="Chhetri G."/>
        </authorList>
    </citation>
    <scope>NUCLEOTIDE SEQUENCE</scope>
    <source>
        <strain evidence="7">GCR5</strain>
    </source>
</reference>
<feature type="domain" description="RNA-binding S4" evidence="6">
    <location>
        <begin position="1"/>
        <end position="63"/>
    </location>
</feature>
<evidence type="ECO:0000259" key="6">
    <source>
        <dbReference type="SMART" id="SM00363"/>
    </source>
</evidence>
<protein>
    <submittedName>
        <fullName evidence="7">RNA-binding S4 domain-containing protein</fullName>
    </submittedName>
</protein>
<evidence type="ECO:0000313" key="7">
    <source>
        <dbReference type="EMBL" id="MBF5027073.1"/>
    </source>
</evidence>
<dbReference type="Proteomes" id="UP000694480">
    <property type="component" value="Unassembled WGS sequence"/>
</dbReference>